<sequence>MSADRPPCFSVGCYNVLCPTYAVKWNEREGVGPDGTSNWSERWAVMQDILTRASFDVVCLQEVEQLDAESIAASLGAAEGPSAEYVARYFKHEKRPPDGVMIVVRRSAFEDPVFSEMQYNGVAFGCADMRHRTSSCSVRVVTCHCRGGDEKQLAALSDFAARSGGADVTVVAGDFNEDFGAPSESSGWRCPLQAEGEYATMLRGESLPELSRPPHKQAEDQKSGKGKVDWIFVSARPAVGKA</sequence>
<evidence type="ECO:0000256" key="1">
    <source>
        <dbReference type="SAM" id="MobiDB-lite"/>
    </source>
</evidence>
<feature type="non-terminal residue" evidence="3">
    <location>
        <position position="242"/>
    </location>
</feature>
<accession>A0A813K248</accession>
<proteinExistence type="predicted"/>
<feature type="compositionally biased region" description="Basic and acidic residues" evidence="1">
    <location>
        <begin position="216"/>
        <end position="225"/>
    </location>
</feature>
<name>A0A813K248_POLGL</name>
<dbReference type="Gene3D" id="3.60.10.10">
    <property type="entry name" value="Endonuclease/exonuclease/phosphatase"/>
    <property type="match status" value="1"/>
</dbReference>
<dbReference type="PANTHER" id="PTHR12121:SF36">
    <property type="entry name" value="ENDONUCLEASE_EXONUCLEASE_PHOSPHATASE DOMAIN-CONTAINING PROTEIN"/>
    <property type="match status" value="1"/>
</dbReference>
<dbReference type="GO" id="GO:0000175">
    <property type="term" value="F:3'-5'-RNA exonuclease activity"/>
    <property type="evidence" value="ECO:0007669"/>
    <property type="project" value="TreeGrafter"/>
</dbReference>
<dbReference type="Pfam" id="PF03372">
    <property type="entry name" value="Exo_endo_phos"/>
    <property type="match status" value="1"/>
</dbReference>
<protein>
    <recommendedName>
        <fullName evidence="2">Endonuclease/exonuclease/phosphatase domain-containing protein</fullName>
    </recommendedName>
</protein>
<evidence type="ECO:0000313" key="3">
    <source>
        <dbReference type="EMBL" id="CAE8690605.1"/>
    </source>
</evidence>
<dbReference type="InterPro" id="IPR005135">
    <property type="entry name" value="Endo/exonuclease/phosphatase"/>
</dbReference>
<dbReference type="EMBL" id="CAJNNW010027292">
    <property type="protein sequence ID" value="CAE8690605.1"/>
    <property type="molecule type" value="Genomic_DNA"/>
</dbReference>
<reference evidence="3" key="1">
    <citation type="submission" date="2021-02" db="EMBL/GenBank/DDBJ databases">
        <authorList>
            <person name="Dougan E. K."/>
            <person name="Rhodes N."/>
            <person name="Thang M."/>
            <person name="Chan C."/>
        </authorList>
    </citation>
    <scope>NUCLEOTIDE SEQUENCE</scope>
</reference>
<organism evidence="3 4">
    <name type="scientific">Polarella glacialis</name>
    <name type="common">Dinoflagellate</name>
    <dbReference type="NCBI Taxonomy" id="89957"/>
    <lineage>
        <taxon>Eukaryota</taxon>
        <taxon>Sar</taxon>
        <taxon>Alveolata</taxon>
        <taxon>Dinophyceae</taxon>
        <taxon>Suessiales</taxon>
        <taxon>Suessiaceae</taxon>
        <taxon>Polarella</taxon>
    </lineage>
</organism>
<feature type="region of interest" description="Disordered" evidence="1">
    <location>
        <begin position="205"/>
        <end position="225"/>
    </location>
</feature>
<evidence type="ECO:0000259" key="2">
    <source>
        <dbReference type="Pfam" id="PF03372"/>
    </source>
</evidence>
<comment type="caution">
    <text evidence="3">The sequence shown here is derived from an EMBL/GenBank/DDBJ whole genome shotgun (WGS) entry which is preliminary data.</text>
</comment>
<evidence type="ECO:0000313" key="4">
    <source>
        <dbReference type="Proteomes" id="UP000626109"/>
    </source>
</evidence>
<gene>
    <name evidence="3" type="ORF">PGLA2088_LOCUS27025</name>
</gene>
<dbReference type="SUPFAM" id="SSF56219">
    <property type="entry name" value="DNase I-like"/>
    <property type="match status" value="1"/>
</dbReference>
<dbReference type="AlphaFoldDB" id="A0A813K248"/>
<dbReference type="PANTHER" id="PTHR12121">
    <property type="entry name" value="CARBON CATABOLITE REPRESSOR PROTEIN 4"/>
    <property type="match status" value="1"/>
</dbReference>
<dbReference type="InterPro" id="IPR036691">
    <property type="entry name" value="Endo/exonu/phosph_ase_sf"/>
</dbReference>
<dbReference type="InterPro" id="IPR050410">
    <property type="entry name" value="CCR4/nocturin_mRNA_transcr"/>
</dbReference>
<feature type="domain" description="Endonuclease/exonuclease/phosphatase" evidence="2">
    <location>
        <begin position="47"/>
        <end position="235"/>
    </location>
</feature>
<dbReference type="Proteomes" id="UP000626109">
    <property type="component" value="Unassembled WGS sequence"/>
</dbReference>